<reference evidence="3" key="2">
    <citation type="submission" date="2015-07" db="EMBL/GenBank/DDBJ databases">
        <title>Contrasting host-pathogen interactions and genome evolution in two generalist and specialist microsporidian pathogens of mosquitoes.</title>
        <authorList>
            <consortium name="The Broad Institute Genomics Platform"/>
            <consortium name="The Broad Institute Genome Sequencing Center for Infectious Disease"/>
            <person name="Cuomo C.A."/>
            <person name="Sanscrainte N.D."/>
            <person name="Goldberg J.M."/>
            <person name="Heiman D."/>
            <person name="Young S."/>
            <person name="Zeng Q."/>
            <person name="Becnel J.J."/>
            <person name="Birren B.W."/>
        </authorList>
    </citation>
    <scope>NUCLEOTIDE SEQUENCE [LARGE SCALE GENOMIC DNA]</scope>
    <source>
        <strain evidence="3">USNM 41457</strain>
    </source>
</reference>
<dbReference type="AlphaFoldDB" id="J9DJ56"/>
<gene>
    <name evidence="2" type="ORF">EDEG_02972</name>
</gene>
<keyword evidence="1" id="KW-0647">Proteasome</keyword>
<dbReference type="InterPro" id="IPR001353">
    <property type="entry name" value="Proteasome_sua/b"/>
</dbReference>
<evidence type="ECO:0000256" key="1">
    <source>
        <dbReference type="ARBA" id="ARBA00022942"/>
    </source>
</evidence>
<dbReference type="Pfam" id="PF00227">
    <property type="entry name" value="Proteasome"/>
    <property type="match status" value="1"/>
</dbReference>
<proteinExistence type="predicted"/>
<dbReference type="VEuPathDB" id="MicrosporidiaDB:EDEG_02972"/>
<evidence type="ECO:0000313" key="2">
    <source>
        <dbReference type="EMBL" id="EJW02630.1"/>
    </source>
</evidence>
<reference evidence="2 3" key="1">
    <citation type="submission" date="2011-08" db="EMBL/GenBank/DDBJ databases">
        <authorList>
            <person name="Liu Z.J."/>
            <person name="Shi F.L."/>
            <person name="Lu J.Q."/>
            <person name="Li M."/>
            <person name="Wang Z.L."/>
        </authorList>
    </citation>
    <scope>NUCLEOTIDE SEQUENCE [LARGE SCALE GENOMIC DNA]</scope>
    <source>
        <strain evidence="2 3">USNM 41457</strain>
    </source>
</reference>
<organism evidence="2 3">
    <name type="scientific">Edhazardia aedis (strain USNM 41457)</name>
    <name type="common">Microsporidian parasite</name>
    <dbReference type="NCBI Taxonomy" id="1003232"/>
    <lineage>
        <taxon>Eukaryota</taxon>
        <taxon>Fungi</taxon>
        <taxon>Fungi incertae sedis</taxon>
        <taxon>Microsporidia</taxon>
        <taxon>Edhazardia</taxon>
    </lineage>
</organism>
<dbReference type="OMA" id="GDWTKRN"/>
<comment type="caution">
    <text evidence="2">The sequence shown here is derived from an EMBL/GenBank/DDBJ whole genome shotgun (WGS) entry which is preliminary data.</text>
</comment>
<dbReference type="GO" id="GO:0005839">
    <property type="term" value="C:proteasome core complex"/>
    <property type="evidence" value="ECO:0007669"/>
    <property type="project" value="InterPro"/>
</dbReference>
<accession>J9DJ56</accession>
<dbReference type="Proteomes" id="UP000003163">
    <property type="component" value="Unassembled WGS sequence"/>
</dbReference>
<dbReference type="PANTHER" id="PTHR11599">
    <property type="entry name" value="PROTEASOME SUBUNIT ALPHA/BETA"/>
    <property type="match status" value="1"/>
</dbReference>
<dbReference type="InterPro" id="IPR050115">
    <property type="entry name" value="Proteasome_alpha"/>
</dbReference>
<dbReference type="InParanoid" id="J9DJ56"/>
<name>J9DJ56_EDHAE</name>
<dbReference type="FunCoup" id="J9DJ56">
    <property type="interactions" value="224"/>
</dbReference>
<evidence type="ECO:0000313" key="3">
    <source>
        <dbReference type="Proteomes" id="UP000003163"/>
    </source>
</evidence>
<dbReference type="GO" id="GO:0051603">
    <property type="term" value="P:proteolysis involved in protein catabolic process"/>
    <property type="evidence" value="ECO:0007669"/>
    <property type="project" value="InterPro"/>
</dbReference>
<dbReference type="HOGENOM" id="CLU_035750_12_1_1"/>
<dbReference type="Gene3D" id="3.60.20.10">
    <property type="entry name" value="Glutamine Phosphoribosylpyrophosphate, subunit 1, domain 1"/>
    <property type="match status" value="1"/>
</dbReference>
<dbReference type="EMBL" id="AFBI03000063">
    <property type="protein sequence ID" value="EJW02630.1"/>
    <property type="molecule type" value="Genomic_DNA"/>
</dbReference>
<dbReference type="InterPro" id="IPR029055">
    <property type="entry name" value="Ntn_hydrolases_N"/>
</dbReference>
<dbReference type="SUPFAM" id="SSF56235">
    <property type="entry name" value="N-terminal nucleophile aminohydrolases (Ntn hydrolases)"/>
    <property type="match status" value="1"/>
</dbReference>
<protein>
    <recommendedName>
        <fullName evidence="4">Proteasome subunit beta</fullName>
    </recommendedName>
</protein>
<keyword evidence="3" id="KW-1185">Reference proteome</keyword>
<sequence>MRQSLITHFIPPKMDSLIAIRCKNFVLSAHDTNTGSSFLLHKTDHNKFYELPNTVISYFGDQSEGYRLCEFISELAIYESTRHNIKTDPKLVSNLMQKRIHDFLRKRNLGVGCIVCGKADNGFDLYYVDPYGAMATGNYFCAGYSTYFGYGVLDKNYNFDMTKEDAIKIVKNIVECMNKRLVLGYKKFNIKIISDEGTEDSFIEVGK</sequence>
<evidence type="ECO:0008006" key="4">
    <source>
        <dbReference type="Google" id="ProtNLM"/>
    </source>
</evidence>
<dbReference type="OrthoDB" id="268428at2759"/>
<dbReference type="STRING" id="1003232.J9DJ56"/>